<keyword evidence="2" id="KW-1185">Reference proteome</keyword>
<protein>
    <submittedName>
        <fullName evidence="1">YkgJ family cysteine cluster protein</fullName>
    </submittedName>
</protein>
<sequence length="180" mass="19967">MLGVDEIAERLGSIGFCCRECGRCCQRVGEDSNLVLVGAAELREIMAATGMKREEIVEPYPEFIRAGNGGEYTLAWCLRRTLDACIFLKDGRCSIYEHRPWICRTYPFMLVDDDLIISECPGLGASISPSAARDAAADLCRRQAAEAEEEAEIREIFRETEIPPGKRVVIDSEGMKVLDG</sequence>
<evidence type="ECO:0000313" key="1">
    <source>
        <dbReference type="EMBL" id="WOX57520.1"/>
    </source>
</evidence>
<accession>A0AAX4FUP3</accession>
<name>A0AAX4FUP3_9EURY</name>
<evidence type="ECO:0000313" key="2">
    <source>
        <dbReference type="Proteomes" id="UP001305652"/>
    </source>
</evidence>
<dbReference type="Proteomes" id="UP001305652">
    <property type="component" value="Chromosome"/>
</dbReference>
<dbReference type="AlphaFoldDB" id="A0AAX4FUP3"/>
<dbReference type="Pfam" id="PF03692">
    <property type="entry name" value="CxxCxxCC"/>
    <property type="match status" value="1"/>
</dbReference>
<dbReference type="KEGG" id="mrc:R6Y96_09535"/>
<dbReference type="EMBL" id="CP137642">
    <property type="protein sequence ID" value="WOX57520.1"/>
    <property type="molecule type" value="Genomic_DNA"/>
</dbReference>
<dbReference type="PANTHER" id="PTHR35866">
    <property type="entry name" value="PUTATIVE-RELATED"/>
    <property type="match status" value="1"/>
</dbReference>
<dbReference type="PANTHER" id="PTHR35866:SF2">
    <property type="entry name" value="YKGJ FAMILY CYSTEINE CLUSTER PROTEIN"/>
    <property type="match status" value="1"/>
</dbReference>
<organism evidence="1 2">
    <name type="scientific">Methanoculleus receptaculi</name>
    <dbReference type="NCBI Taxonomy" id="394967"/>
    <lineage>
        <taxon>Archaea</taxon>
        <taxon>Methanobacteriati</taxon>
        <taxon>Methanobacteriota</taxon>
        <taxon>Stenosarchaea group</taxon>
        <taxon>Methanomicrobia</taxon>
        <taxon>Methanomicrobiales</taxon>
        <taxon>Methanomicrobiaceae</taxon>
        <taxon>Methanoculleus</taxon>
    </lineage>
</organism>
<dbReference type="InterPro" id="IPR005358">
    <property type="entry name" value="Puta_zinc/iron-chelating_dom"/>
</dbReference>
<dbReference type="RefSeq" id="WP_318621167.1">
    <property type="nucleotide sequence ID" value="NZ_CP137642.1"/>
</dbReference>
<gene>
    <name evidence="1" type="ORF">R6Y96_09535</name>
</gene>
<dbReference type="GeneID" id="85733398"/>
<reference evidence="1 2" key="1">
    <citation type="submission" date="2023-10" db="EMBL/GenBank/DDBJ databases">
        <title>The complete genome sequence of Methanoculleus receptaculi DSM 18860.</title>
        <authorList>
            <person name="Lai S.-J."/>
            <person name="You Y.-T."/>
            <person name="Chen S.-C."/>
        </authorList>
    </citation>
    <scope>NUCLEOTIDE SEQUENCE [LARGE SCALE GENOMIC DNA]</scope>
    <source>
        <strain evidence="1 2">DSM 18860</strain>
    </source>
</reference>
<proteinExistence type="predicted"/>